<keyword evidence="1 7" id="KW-0436">Ligase</keyword>
<reference evidence="10 11" key="1">
    <citation type="submission" date="2014-04" db="EMBL/GenBank/DDBJ databases">
        <title>Marinobacterium kochiensis sp. nov., isolated from sediment sample collected from Kochi backwaters in Kerala, India.</title>
        <authorList>
            <person name="Singh A."/>
            <person name="Pinnaka A.K."/>
        </authorList>
    </citation>
    <scope>NUCLEOTIDE SEQUENCE [LARGE SCALE GENOMIC DNA]</scope>
    <source>
        <strain evidence="10 11">AK27</strain>
    </source>
</reference>
<keyword evidence="3 7" id="KW-0547">Nucleotide-binding</keyword>
<dbReference type="PANTHER" id="PTHR43311">
    <property type="entry name" value="GLUTAMATE--TRNA LIGASE"/>
    <property type="match status" value="1"/>
</dbReference>
<evidence type="ECO:0000256" key="8">
    <source>
        <dbReference type="RuleBase" id="RU363037"/>
    </source>
</evidence>
<feature type="binding site" evidence="7">
    <location>
        <position position="231"/>
    </location>
    <ligand>
        <name>ATP</name>
        <dbReference type="ChEBI" id="CHEBI:30616"/>
    </ligand>
</feature>
<dbReference type="GO" id="GO:0005524">
    <property type="term" value="F:ATP binding"/>
    <property type="evidence" value="ECO:0007669"/>
    <property type="project" value="UniProtKB-KW"/>
</dbReference>
<dbReference type="SUPFAM" id="SSF52374">
    <property type="entry name" value="Nucleotidylyl transferase"/>
    <property type="match status" value="1"/>
</dbReference>
<dbReference type="STRING" id="1232683.ADIMK_0598"/>
<feature type="binding site" evidence="7">
    <location>
        <position position="100"/>
    </location>
    <ligand>
        <name>Zn(2+)</name>
        <dbReference type="ChEBI" id="CHEBI:29105"/>
    </ligand>
</feature>
<dbReference type="InterPro" id="IPR020058">
    <property type="entry name" value="Glu/Gln-tRNA-synth_Ib_cat-dom"/>
</dbReference>
<feature type="binding site" evidence="7">
    <location>
        <position position="42"/>
    </location>
    <ligand>
        <name>L-glutamate</name>
        <dbReference type="ChEBI" id="CHEBI:29985"/>
    </ligand>
</feature>
<organism evidence="10 11">
    <name type="scientific">Marinobacterium lacunae</name>
    <dbReference type="NCBI Taxonomy" id="1232683"/>
    <lineage>
        <taxon>Bacteria</taxon>
        <taxon>Pseudomonadati</taxon>
        <taxon>Pseudomonadota</taxon>
        <taxon>Gammaproteobacteria</taxon>
        <taxon>Oceanospirillales</taxon>
        <taxon>Oceanospirillaceae</taxon>
        <taxon>Marinobacterium</taxon>
    </lineage>
</organism>
<keyword evidence="11" id="KW-1185">Reference proteome</keyword>
<evidence type="ECO:0000256" key="7">
    <source>
        <dbReference type="HAMAP-Rule" id="MF_01428"/>
    </source>
</evidence>
<dbReference type="OrthoDB" id="9807503at2"/>
<dbReference type="Pfam" id="PF00749">
    <property type="entry name" value="tRNA-synt_1c"/>
    <property type="match status" value="1"/>
</dbReference>
<dbReference type="NCBIfam" id="NF004314">
    <property type="entry name" value="PRK05710.1-3"/>
    <property type="match status" value="1"/>
</dbReference>
<comment type="cofactor">
    <cofactor evidence="7">
        <name>Zn(2+)</name>
        <dbReference type="ChEBI" id="CHEBI:29105"/>
    </cofactor>
    <text evidence="7">Binds 1 zinc ion per subunit.</text>
</comment>
<feature type="binding site" evidence="7">
    <location>
        <position position="114"/>
    </location>
    <ligand>
        <name>Zn(2+)</name>
        <dbReference type="ChEBI" id="CHEBI:29105"/>
    </ligand>
</feature>
<dbReference type="InterPro" id="IPR049940">
    <property type="entry name" value="GluQ/Sye"/>
</dbReference>
<dbReference type="Gene3D" id="3.40.50.620">
    <property type="entry name" value="HUPs"/>
    <property type="match status" value="1"/>
</dbReference>
<feature type="short sequence motif" description="'KMSKS' region" evidence="7">
    <location>
        <begin position="228"/>
        <end position="232"/>
    </location>
</feature>
<evidence type="ECO:0000256" key="5">
    <source>
        <dbReference type="ARBA" id="ARBA00022840"/>
    </source>
</evidence>
<accession>A0A081G291</accession>
<dbReference type="NCBIfam" id="TIGR03838">
    <property type="entry name" value="queuosine_YadB"/>
    <property type="match status" value="1"/>
</dbReference>
<comment type="function">
    <text evidence="7">Catalyzes the tRNA-independent activation of glutamate in presence of ATP and the subsequent transfer of glutamate onto a tRNA(Asp). Glutamate is transferred on the 2-amino-5-(4,5-dihydroxy-2-cyclopenten-1-yl) moiety of the queuosine in the wobble position of the QUC anticodon.</text>
</comment>
<dbReference type="GO" id="GO:0006424">
    <property type="term" value="P:glutamyl-tRNA aminoacylation"/>
    <property type="evidence" value="ECO:0007669"/>
    <property type="project" value="InterPro"/>
</dbReference>
<evidence type="ECO:0000256" key="3">
    <source>
        <dbReference type="ARBA" id="ARBA00022741"/>
    </source>
</evidence>
<feature type="domain" description="Glutamyl/glutaminyl-tRNA synthetase class Ib catalytic" evidence="9">
    <location>
        <begin position="6"/>
        <end position="235"/>
    </location>
</feature>
<dbReference type="GO" id="GO:0004818">
    <property type="term" value="F:glutamate-tRNA ligase activity"/>
    <property type="evidence" value="ECO:0007669"/>
    <property type="project" value="TreeGrafter"/>
</dbReference>
<feature type="binding site" evidence="7">
    <location>
        <position position="118"/>
    </location>
    <ligand>
        <name>Zn(2+)</name>
        <dbReference type="ChEBI" id="CHEBI:29105"/>
    </ligand>
</feature>
<evidence type="ECO:0000256" key="4">
    <source>
        <dbReference type="ARBA" id="ARBA00022833"/>
    </source>
</evidence>
<dbReference type="InterPro" id="IPR014729">
    <property type="entry name" value="Rossmann-like_a/b/a_fold"/>
</dbReference>
<name>A0A081G291_9GAMM</name>
<keyword evidence="8" id="KW-0648">Protein biosynthesis</keyword>
<keyword evidence="2 7" id="KW-0479">Metal-binding</keyword>
<dbReference type="PATRIC" id="fig|1232683.4.peg.590"/>
<keyword evidence="4 7" id="KW-0862">Zinc</keyword>
<keyword evidence="5 7" id="KW-0067">ATP-binding</keyword>
<dbReference type="InterPro" id="IPR022380">
    <property type="entry name" value="Glu-Q_tRNA(Asp)_Synthase"/>
</dbReference>
<dbReference type="RefSeq" id="WP_036183446.1">
    <property type="nucleotide sequence ID" value="NZ_JMQN01000013.1"/>
</dbReference>
<feature type="binding site" evidence="7">
    <location>
        <begin position="6"/>
        <end position="10"/>
    </location>
    <ligand>
        <name>L-glutamate</name>
        <dbReference type="ChEBI" id="CHEBI:29985"/>
    </ligand>
</feature>
<dbReference type="eggNOG" id="COG0008">
    <property type="taxonomic scope" value="Bacteria"/>
</dbReference>
<feature type="binding site" evidence="7">
    <location>
        <position position="190"/>
    </location>
    <ligand>
        <name>L-glutamate</name>
        <dbReference type="ChEBI" id="CHEBI:29985"/>
    </ligand>
</feature>
<feature type="binding site" evidence="7">
    <location>
        <position position="98"/>
    </location>
    <ligand>
        <name>Zn(2+)</name>
        <dbReference type="ChEBI" id="CHEBI:29105"/>
    </ligand>
</feature>
<protein>
    <recommendedName>
        <fullName evidence="7">Glutamyl-Q tRNA(Asp) synthetase</fullName>
        <shortName evidence="7">Glu-Q-RSs</shortName>
        <ecNumber evidence="7">6.1.1.-</ecNumber>
    </recommendedName>
</protein>
<evidence type="ECO:0000256" key="6">
    <source>
        <dbReference type="ARBA" id="ARBA00023146"/>
    </source>
</evidence>
<evidence type="ECO:0000313" key="10">
    <source>
        <dbReference type="EMBL" id="KEA64896.1"/>
    </source>
</evidence>
<dbReference type="GO" id="GO:0005829">
    <property type="term" value="C:cytosol"/>
    <property type="evidence" value="ECO:0007669"/>
    <property type="project" value="TreeGrafter"/>
</dbReference>
<dbReference type="FunFam" id="3.40.50.620:FF:000093">
    <property type="entry name" value="Glutamyl-Q tRNA(Asp) synthetase"/>
    <property type="match status" value="1"/>
</dbReference>
<dbReference type="EMBL" id="JMQN01000013">
    <property type="protein sequence ID" value="KEA64896.1"/>
    <property type="molecule type" value="Genomic_DNA"/>
</dbReference>
<feature type="binding site" evidence="7">
    <location>
        <position position="172"/>
    </location>
    <ligand>
        <name>L-glutamate</name>
        <dbReference type="ChEBI" id="CHEBI:29985"/>
    </ligand>
</feature>
<dbReference type="PRINTS" id="PR00987">
    <property type="entry name" value="TRNASYNTHGLU"/>
</dbReference>
<feature type="short sequence motif" description="'HIGH' region" evidence="7">
    <location>
        <begin position="9"/>
        <end position="19"/>
    </location>
</feature>
<dbReference type="Proteomes" id="UP000028252">
    <property type="component" value="Unassembled WGS sequence"/>
</dbReference>
<evidence type="ECO:0000256" key="1">
    <source>
        <dbReference type="ARBA" id="ARBA00022598"/>
    </source>
</evidence>
<evidence type="ECO:0000313" key="11">
    <source>
        <dbReference type="Proteomes" id="UP000028252"/>
    </source>
</evidence>
<comment type="similarity">
    <text evidence="7">Belongs to the class-I aminoacyl-tRNA synthetase family. GluQ subfamily.</text>
</comment>
<dbReference type="PANTHER" id="PTHR43311:SF1">
    <property type="entry name" value="GLUTAMYL-Q TRNA(ASP) SYNTHETASE"/>
    <property type="match status" value="1"/>
</dbReference>
<dbReference type="HAMAP" id="MF_01428">
    <property type="entry name" value="Glu_Q_tRNA_synth"/>
    <property type="match status" value="1"/>
</dbReference>
<proteinExistence type="inferred from homology"/>
<comment type="caution">
    <text evidence="10">The sequence shown here is derived from an EMBL/GenBank/DDBJ whole genome shotgun (WGS) entry which is preliminary data.</text>
</comment>
<keyword evidence="6 7" id="KW-0030">Aminoacyl-tRNA synthetase</keyword>
<dbReference type="EC" id="6.1.1.-" evidence="7"/>
<evidence type="ECO:0000259" key="9">
    <source>
        <dbReference type="Pfam" id="PF00749"/>
    </source>
</evidence>
<sequence length="300" mass="33764">MRCIGRFAPSPTGPLHSGSLLAALASYLDIRAQNGLWLLRIEDLDPPREVEGATDQILFALERFNLFWDGAVTYQSQRHELYRDAIRQLEDNGLAYRCQCSRKQLNERNALIHYDRHCLQHPPPDSAHCAIRTLADSPELAFTDRIQGNRVYCGSDAPGDFVIFRRDGFFAYQLAVVVDDAQQGITQVTRGADLIDETPRQIILQQHLGYARPAYAHIPVLTNEQGQKLSKQTFARPLDLKPEQVSGQLFNALRQLGQCPPTVLEREAPEAILEWGVAHWQLSRVPTGLTLGRGAEHDHV</sequence>
<dbReference type="GO" id="GO:0006400">
    <property type="term" value="P:tRNA modification"/>
    <property type="evidence" value="ECO:0007669"/>
    <property type="project" value="InterPro"/>
</dbReference>
<dbReference type="AlphaFoldDB" id="A0A081G291"/>
<evidence type="ECO:0000256" key="2">
    <source>
        <dbReference type="ARBA" id="ARBA00022723"/>
    </source>
</evidence>
<dbReference type="InterPro" id="IPR000924">
    <property type="entry name" value="Glu/Gln-tRNA-synth"/>
</dbReference>
<dbReference type="GO" id="GO:0008270">
    <property type="term" value="F:zinc ion binding"/>
    <property type="evidence" value="ECO:0007669"/>
    <property type="project" value="UniProtKB-UniRule"/>
</dbReference>
<gene>
    <name evidence="7" type="primary">gluQ</name>
    <name evidence="10" type="ORF">ADIMK_0598</name>
</gene>